<evidence type="ECO:0000256" key="6">
    <source>
        <dbReference type="ARBA" id="ARBA00023136"/>
    </source>
</evidence>
<feature type="region of interest" description="Disordered" evidence="7">
    <location>
        <begin position="326"/>
        <end position="368"/>
    </location>
</feature>
<keyword evidence="10" id="KW-1185">Reference proteome</keyword>
<accession>A0A9P6UJG3</accession>
<keyword evidence="4 8" id="KW-0812">Transmembrane</keyword>
<dbReference type="AlphaFoldDB" id="A0A9P6UJG3"/>
<evidence type="ECO:0000256" key="8">
    <source>
        <dbReference type="SAM" id="Phobius"/>
    </source>
</evidence>
<dbReference type="Pfam" id="PF03239">
    <property type="entry name" value="FTR1"/>
    <property type="match status" value="1"/>
</dbReference>
<comment type="similarity">
    <text evidence="2">Belongs to the oxidase-dependent Fe transporter (OFeT) (TC 9.A.10.1) family.</text>
</comment>
<gene>
    <name evidence="9" type="ORF">BGZ99_002001</name>
</gene>
<sequence length="368" mass="40359">MGAEEYFSIPIFFIIFRETTEAAIIVSVLLSFLNQVLTEDLALRKRLARQVWAGTFLGLLVSLAIGAAFVVIWNLYATNLWAASEGIWVGCFSFVAVIMITVMGIAMLRTNQMHDKWKHKLAKAMDDESHRQLSATGISNHGQRQSRKRFARKYALFLLPLVTVLREGLEAVVFIGGVTFTEEPQAIPLAVLAGCALGWLVGFAIYRGSHRMKLHPFFVGSTCLLMLIAAGLVAKGIAAFEADQWNRATGAQSDDAGTYDPRVNVWALKCCDPKQPDAGWWGVANALVGWSNVASYWTVGAYILYWALVSAWLVRLRNKRLSKAKGKSVVGEQRPLLSGSAGSSLEVARPDEGSSGNNRGESSRNSDN</sequence>
<feature type="transmembrane region" description="Helical" evidence="8">
    <location>
        <begin position="154"/>
        <end position="180"/>
    </location>
</feature>
<feature type="transmembrane region" description="Helical" evidence="8">
    <location>
        <begin position="294"/>
        <end position="314"/>
    </location>
</feature>
<dbReference type="EMBL" id="JAAAIP010001554">
    <property type="protein sequence ID" value="KAG0305659.1"/>
    <property type="molecule type" value="Genomic_DNA"/>
</dbReference>
<organism evidence="9 10">
    <name type="scientific">Dissophora globulifera</name>
    <dbReference type="NCBI Taxonomy" id="979702"/>
    <lineage>
        <taxon>Eukaryota</taxon>
        <taxon>Fungi</taxon>
        <taxon>Fungi incertae sedis</taxon>
        <taxon>Mucoromycota</taxon>
        <taxon>Mortierellomycotina</taxon>
        <taxon>Mortierellomycetes</taxon>
        <taxon>Mortierellales</taxon>
        <taxon>Mortierellaceae</taxon>
        <taxon>Dissophora</taxon>
    </lineage>
</organism>
<keyword evidence="3" id="KW-0406">Ion transport</keyword>
<feature type="transmembrane region" description="Helical" evidence="8">
    <location>
        <begin position="186"/>
        <end position="206"/>
    </location>
</feature>
<dbReference type="OrthoDB" id="4364at2759"/>
<evidence type="ECO:0000256" key="7">
    <source>
        <dbReference type="SAM" id="MobiDB-lite"/>
    </source>
</evidence>
<dbReference type="Proteomes" id="UP000738325">
    <property type="component" value="Unassembled WGS sequence"/>
</dbReference>
<evidence type="ECO:0000256" key="3">
    <source>
        <dbReference type="ARBA" id="ARBA00022496"/>
    </source>
</evidence>
<keyword evidence="3" id="KW-0813">Transport</keyword>
<feature type="transmembrane region" description="Helical" evidence="8">
    <location>
        <begin position="87"/>
        <end position="108"/>
    </location>
</feature>
<dbReference type="GO" id="GO:0033573">
    <property type="term" value="C:high-affinity iron permease complex"/>
    <property type="evidence" value="ECO:0007669"/>
    <property type="project" value="InterPro"/>
</dbReference>
<keyword evidence="6 8" id="KW-0472">Membrane</keyword>
<feature type="transmembrane region" description="Helical" evidence="8">
    <location>
        <begin position="51"/>
        <end position="75"/>
    </location>
</feature>
<dbReference type="PANTHER" id="PTHR31632:SF2">
    <property type="entry name" value="PLASMA MEMBRANE IRON PERMEASE"/>
    <property type="match status" value="1"/>
</dbReference>
<name>A0A9P6UJG3_9FUNG</name>
<evidence type="ECO:0000256" key="5">
    <source>
        <dbReference type="ARBA" id="ARBA00022989"/>
    </source>
</evidence>
<evidence type="ECO:0000313" key="9">
    <source>
        <dbReference type="EMBL" id="KAG0305659.1"/>
    </source>
</evidence>
<keyword evidence="3" id="KW-0408">Iron</keyword>
<evidence type="ECO:0000256" key="1">
    <source>
        <dbReference type="ARBA" id="ARBA00004141"/>
    </source>
</evidence>
<keyword evidence="3" id="KW-0410">Iron transport</keyword>
<protein>
    <recommendedName>
        <fullName evidence="11">Iron permease FTR1</fullName>
    </recommendedName>
</protein>
<proteinExistence type="inferred from homology"/>
<evidence type="ECO:0000256" key="2">
    <source>
        <dbReference type="ARBA" id="ARBA00008333"/>
    </source>
</evidence>
<evidence type="ECO:0000256" key="4">
    <source>
        <dbReference type="ARBA" id="ARBA00022692"/>
    </source>
</evidence>
<reference evidence="9" key="1">
    <citation type="journal article" date="2020" name="Fungal Divers.">
        <title>Resolving the Mortierellaceae phylogeny through synthesis of multi-gene phylogenetics and phylogenomics.</title>
        <authorList>
            <person name="Vandepol N."/>
            <person name="Liber J."/>
            <person name="Desiro A."/>
            <person name="Na H."/>
            <person name="Kennedy M."/>
            <person name="Barry K."/>
            <person name="Grigoriev I.V."/>
            <person name="Miller A.N."/>
            <person name="O'Donnell K."/>
            <person name="Stajich J.E."/>
            <person name="Bonito G."/>
        </authorList>
    </citation>
    <scope>NUCLEOTIDE SEQUENCE</scope>
    <source>
        <strain evidence="9">REB-010B</strain>
    </source>
</reference>
<feature type="transmembrane region" description="Helical" evidence="8">
    <location>
        <begin position="6"/>
        <end position="30"/>
    </location>
</feature>
<evidence type="ECO:0008006" key="11">
    <source>
        <dbReference type="Google" id="ProtNLM"/>
    </source>
</evidence>
<comment type="subcellular location">
    <subcellularLocation>
        <location evidence="1">Membrane</location>
        <topology evidence="1">Multi-pass membrane protein</topology>
    </subcellularLocation>
</comment>
<evidence type="ECO:0000313" key="10">
    <source>
        <dbReference type="Proteomes" id="UP000738325"/>
    </source>
</evidence>
<dbReference type="GO" id="GO:0015093">
    <property type="term" value="F:ferrous iron transmembrane transporter activity"/>
    <property type="evidence" value="ECO:0007669"/>
    <property type="project" value="TreeGrafter"/>
</dbReference>
<dbReference type="InterPro" id="IPR004923">
    <property type="entry name" value="FTR1/Fip1/EfeU"/>
</dbReference>
<comment type="caution">
    <text evidence="9">The sequence shown here is derived from an EMBL/GenBank/DDBJ whole genome shotgun (WGS) entry which is preliminary data.</text>
</comment>
<keyword evidence="5 8" id="KW-1133">Transmembrane helix</keyword>
<dbReference type="PANTHER" id="PTHR31632">
    <property type="entry name" value="IRON TRANSPORTER FTH1"/>
    <property type="match status" value="1"/>
</dbReference>
<feature type="transmembrane region" description="Helical" evidence="8">
    <location>
        <begin position="218"/>
        <end position="240"/>
    </location>
</feature>